<name>A0AAJ1U6H9_9RHOB</name>
<dbReference type="PANTHER" id="PTHR42850:SF2">
    <property type="entry name" value="BLL5683 PROTEIN"/>
    <property type="match status" value="1"/>
</dbReference>
<dbReference type="InterPro" id="IPR024654">
    <property type="entry name" value="Calcineurin-like_PHP_lpxH"/>
</dbReference>
<protein>
    <submittedName>
        <fullName evidence="3">Metallophosphatase family protein</fullName>
    </submittedName>
</protein>
<dbReference type="InterPro" id="IPR029052">
    <property type="entry name" value="Metallo-depent_PP-like"/>
</dbReference>
<dbReference type="Gene3D" id="3.60.21.10">
    <property type="match status" value="1"/>
</dbReference>
<accession>A0AAJ1U6H9</accession>
<dbReference type="PANTHER" id="PTHR42850">
    <property type="entry name" value="METALLOPHOSPHOESTERASE"/>
    <property type="match status" value="1"/>
</dbReference>
<dbReference type="EMBL" id="JANFFA010000002">
    <property type="protein sequence ID" value="MDQ2094510.1"/>
    <property type="molecule type" value="Genomic_DNA"/>
</dbReference>
<comment type="similarity">
    <text evidence="1">Belongs to the metallophosphoesterase superfamily. YfcE family.</text>
</comment>
<comment type="caution">
    <text evidence="3">The sequence shown here is derived from an EMBL/GenBank/DDBJ whole genome shotgun (WGS) entry which is preliminary data.</text>
</comment>
<dbReference type="Pfam" id="PF12850">
    <property type="entry name" value="Metallophos_2"/>
    <property type="match status" value="1"/>
</dbReference>
<dbReference type="GO" id="GO:0016791">
    <property type="term" value="F:phosphatase activity"/>
    <property type="evidence" value="ECO:0007669"/>
    <property type="project" value="TreeGrafter"/>
</dbReference>
<dbReference type="InterPro" id="IPR050126">
    <property type="entry name" value="Ap4A_hydrolase"/>
</dbReference>
<feature type="domain" description="Calcineurin-like phosphoesterase" evidence="2">
    <location>
        <begin position="4"/>
        <end position="181"/>
    </location>
</feature>
<organism evidence="3 4">
    <name type="scientific">Rhodalgimonas zhirmunskyi</name>
    <dbReference type="NCBI Taxonomy" id="2964767"/>
    <lineage>
        <taxon>Bacteria</taxon>
        <taxon>Pseudomonadati</taxon>
        <taxon>Pseudomonadota</taxon>
        <taxon>Alphaproteobacteria</taxon>
        <taxon>Rhodobacterales</taxon>
        <taxon>Roseobacteraceae</taxon>
        <taxon>Rhodalgimonas</taxon>
    </lineage>
</organism>
<sequence length="252" mass="27624">MPQRLAVIADIHGNADALRAVLDDIDQLGAMPIVNLGDVFSGPLAAREVWALLHDRPEILTVCGNHDRHLIEQPRDAMGPSDRVAFDQLPKEALQWLADLPSVAKINQSVFLCHARPDDDASYLMEQVTPDGTVQLRPENEIAALINSIEAEVILCGHSHQPRMMRVAGRLIVNPGSVGCPAYLDEDPVPHMMETCTPDASYAVIERGVGEWHVCHRHVPYDTARMIALAREAGRKDWASGIATGRIAPHPT</sequence>
<reference evidence="3" key="1">
    <citation type="submission" date="2022-07" db="EMBL/GenBank/DDBJ databases">
        <authorList>
            <person name="Otstavnykh N."/>
            <person name="Isaeva M."/>
            <person name="Bystritskaya E."/>
        </authorList>
    </citation>
    <scope>NUCLEOTIDE SEQUENCE</scope>
    <source>
        <strain evidence="3">10Alg 79</strain>
    </source>
</reference>
<dbReference type="RefSeq" id="WP_317626106.1">
    <property type="nucleotide sequence ID" value="NZ_JANFFA010000002.1"/>
</dbReference>
<keyword evidence="4" id="KW-1185">Reference proteome</keyword>
<dbReference type="AlphaFoldDB" id="A0AAJ1U6H9"/>
<evidence type="ECO:0000313" key="3">
    <source>
        <dbReference type="EMBL" id="MDQ2094510.1"/>
    </source>
</evidence>
<dbReference type="InterPro" id="IPR011152">
    <property type="entry name" value="Pesterase_MJ0912"/>
</dbReference>
<reference evidence="3" key="2">
    <citation type="submission" date="2023-04" db="EMBL/GenBank/DDBJ databases">
        <title>'Rhodoalgimonas zhirmunskyi' gen. nov., isolated from a red alga.</title>
        <authorList>
            <person name="Nedashkovskaya O.I."/>
            <person name="Otstavnykh N.Y."/>
            <person name="Bystritskaya E.P."/>
            <person name="Balabanova L.A."/>
            <person name="Isaeva M.P."/>
        </authorList>
    </citation>
    <scope>NUCLEOTIDE SEQUENCE</scope>
    <source>
        <strain evidence="3">10Alg 79</strain>
    </source>
</reference>
<dbReference type="PIRSF" id="PIRSF000883">
    <property type="entry name" value="Pesterase_MJ0912"/>
    <property type="match status" value="1"/>
</dbReference>
<dbReference type="GO" id="GO:0005737">
    <property type="term" value="C:cytoplasm"/>
    <property type="evidence" value="ECO:0007669"/>
    <property type="project" value="TreeGrafter"/>
</dbReference>
<proteinExistence type="inferred from homology"/>
<evidence type="ECO:0000313" key="4">
    <source>
        <dbReference type="Proteomes" id="UP001227162"/>
    </source>
</evidence>
<dbReference type="SUPFAM" id="SSF56300">
    <property type="entry name" value="Metallo-dependent phosphatases"/>
    <property type="match status" value="1"/>
</dbReference>
<evidence type="ECO:0000256" key="1">
    <source>
        <dbReference type="ARBA" id="ARBA00008950"/>
    </source>
</evidence>
<evidence type="ECO:0000259" key="2">
    <source>
        <dbReference type="Pfam" id="PF12850"/>
    </source>
</evidence>
<gene>
    <name evidence="3" type="ORF">NOI20_10355</name>
</gene>
<dbReference type="Proteomes" id="UP001227162">
    <property type="component" value="Unassembled WGS sequence"/>
</dbReference>